<dbReference type="EC" id="3.2.2.31" evidence="4 14"/>
<dbReference type="InterPro" id="IPR015797">
    <property type="entry name" value="NUDIX_hydrolase-like_dom_sf"/>
</dbReference>
<keyword evidence="12" id="KW-0234">DNA repair</keyword>
<accession>A0ABR7MAQ6</accession>
<dbReference type="SUPFAM" id="SSF55811">
    <property type="entry name" value="Nudix"/>
    <property type="match status" value="1"/>
</dbReference>
<dbReference type="SMART" id="SM00525">
    <property type="entry name" value="FES"/>
    <property type="match status" value="1"/>
</dbReference>
<name>A0ABR7MAQ6_9BACT</name>
<evidence type="ECO:0000256" key="12">
    <source>
        <dbReference type="ARBA" id="ARBA00023204"/>
    </source>
</evidence>
<sequence>MPNDFTKLLLEWNRSGNTRQMPWKGEKDPYKIWLSEVVLQQTRVEQGLAYYEKFIERFPTITDLAMAPDELVFKTWEGLGYYSRCRNLLATARTIAFEKSGVFPDSYEDILKLKGVGPYTAAAIASFAFGQPQAVLDGNVFRVLSRYFGICTPIDTPEGKKLFSQLAKALLYQDDPAVYNQAIMDFGAVVCKPQQPACETCILRGDCQAFQLGCIDRIPVKSRSILRRNRFFYYFILSWKGGYYIRQRKESDIWQNLHEWVLLERSEILEADAAGFKKELKILLDTAVGEVREISVVQKQQLTHQTISGRFIRVELQTPLPENSGYRLVRREELSAIAFPRYITRYLETHPL</sequence>
<evidence type="ECO:0000256" key="7">
    <source>
        <dbReference type="ARBA" id="ARBA00022723"/>
    </source>
</evidence>
<keyword evidence="17" id="KW-1185">Reference proteome</keyword>
<dbReference type="InterPro" id="IPR023170">
    <property type="entry name" value="HhH_base_excis_C"/>
</dbReference>
<comment type="similarity">
    <text evidence="3 14">Belongs to the Nth/MutY family.</text>
</comment>
<dbReference type="InterPro" id="IPR044298">
    <property type="entry name" value="MIG/MutY"/>
</dbReference>
<evidence type="ECO:0000256" key="1">
    <source>
        <dbReference type="ARBA" id="ARBA00000843"/>
    </source>
</evidence>
<dbReference type="SMART" id="SM00478">
    <property type="entry name" value="ENDO3c"/>
    <property type="match status" value="1"/>
</dbReference>
<dbReference type="InterPro" id="IPR029119">
    <property type="entry name" value="MutY_C"/>
</dbReference>
<gene>
    <name evidence="16" type="ORF">BC349_11350</name>
</gene>
<comment type="caution">
    <text evidence="16">The sequence shown here is derived from an EMBL/GenBank/DDBJ whole genome shotgun (WGS) entry which is preliminary data.</text>
</comment>
<dbReference type="InterPro" id="IPR003265">
    <property type="entry name" value="HhH-GPD_domain"/>
</dbReference>
<dbReference type="CDD" id="cd00056">
    <property type="entry name" value="ENDO3c"/>
    <property type="match status" value="1"/>
</dbReference>
<dbReference type="InterPro" id="IPR000445">
    <property type="entry name" value="HhH_motif"/>
</dbReference>
<dbReference type="InterPro" id="IPR005760">
    <property type="entry name" value="A/G_AdeGlyc_MutY"/>
</dbReference>
<evidence type="ECO:0000256" key="5">
    <source>
        <dbReference type="ARBA" id="ARBA00022023"/>
    </source>
</evidence>
<evidence type="ECO:0000313" key="17">
    <source>
        <dbReference type="Proteomes" id="UP000765802"/>
    </source>
</evidence>
<evidence type="ECO:0000256" key="3">
    <source>
        <dbReference type="ARBA" id="ARBA00008343"/>
    </source>
</evidence>
<keyword evidence="10 14" id="KW-0408">Iron</keyword>
<dbReference type="PANTHER" id="PTHR42944">
    <property type="entry name" value="ADENINE DNA GLYCOSYLASE"/>
    <property type="match status" value="1"/>
</dbReference>
<dbReference type="Gene3D" id="1.10.340.30">
    <property type="entry name" value="Hypothetical protein, domain 2"/>
    <property type="match status" value="1"/>
</dbReference>
<evidence type="ECO:0000256" key="8">
    <source>
        <dbReference type="ARBA" id="ARBA00022763"/>
    </source>
</evidence>
<dbReference type="InterPro" id="IPR003651">
    <property type="entry name" value="Endonuclease3_FeS-loop_motif"/>
</dbReference>
<keyword evidence="8 14" id="KW-0227">DNA damage</keyword>
<proteinExistence type="inferred from homology"/>
<dbReference type="EMBL" id="MBUA01000023">
    <property type="protein sequence ID" value="MBC6491648.1"/>
    <property type="molecule type" value="Genomic_DNA"/>
</dbReference>
<dbReference type="InterPro" id="IPR011257">
    <property type="entry name" value="DNA_glycosylase"/>
</dbReference>
<dbReference type="NCBIfam" id="TIGR01084">
    <property type="entry name" value="mutY"/>
    <property type="match status" value="1"/>
</dbReference>
<comment type="function">
    <text evidence="2">Adenine glycosylase active on G-A mispairs. MutY also corrects error-prone DNA synthesis past GO lesions which are due to the oxidatively damaged form of guanine: 7,8-dihydro-8-oxoguanine (8-oxo-dGTP).</text>
</comment>
<dbReference type="Gene3D" id="3.90.79.10">
    <property type="entry name" value="Nucleoside Triphosphate Pyrophosphohydrolase"/>
    <property type="match status" value="1"/>
</dbReference>
<dbReference type="Proteomes" id="UP000765802">
    <property type="component" value="Unassembled WGS sequence"/>
</dbReference>
<evidence type="ECO:0000256" key="14">
    <source>
        <dbReference type="RuleBase" id="RU365096"/>
    </source>
</evidence>
<keyword evidence="6" id="KW-0004">4Fe-4S</keyword>
<dbReference type="PANTHER" id="PTHR42944:SF1">
    <property type="entry name" value="ADENINE DNA GLYCOSYLASE"/>
    <property type="match status" value="1"/>
</dbReference>
<keyword evidence="7" id="KW-0479">Metal-binding</keyword>
<reference evidence="16 17" key="1">
    <citation type="submission" date="2016-07" db="EMBL/GenBank/DDBJ databases">
        <title>Genome analysis of Flavihumibacter stibioxidans YS-17.</title>
        <authorList>
            <person name="Shi K."/>
            <person name="Han Y."/>
            <person name="Wang G."/>
        </authorList>
    </citation>
    <scope>NUCLEOTIDE SEQUENCE [LARGE SCALE GENOMIC DNA]</scope>
    <source>
        <strain evidence="16 17">YS-17</strain>
    </source>
</reference>
<dbReference type="Pfam" id="PF00633">
    <property type="entry name" value="HHH"/>
    <property type="match status" value="1"/>
</dbReference>
<dbReference type="Pfam" id="PF14815">
    <property type="entry name" value="NUDIX_4"/>
    <property type="match status" value="1"/>
</dbReference>
<comment type="catalytic activity">
    <reaction evidence="1 14">
        <text>Hydrolyzes free adenine bases from 7,8-dihydro-8-oxoguanine:adenine mismatched double-stranded DNA, leaving an apurinic site.</text>
        <dbReference type="EC" id="3.2.2.31"/>
    </reaction>
</comment>
<feature type="domain" description="HhH-GPD" evidence="15">
    <location>
        <begin position="38"/>
        <end position="189"/>
    </location>
</feature>
<dbReference type="Gene3D" id="1.10.1670.10">
    <property type="entry name" value="Helix-hairpin-Helix base-excision DNA repair enzymes (C-terminal)"/>
    <property type="match status" value="1"/>
</dbReference>
<keyword evidence="9" id="KW-0378">Hydrolase</keyword>
<dbReference type="SUPFAM" id="SSF48150">
    <property type="entry name" value="DNA-glycosylase"/>
    <property type="match status" value="1"/>
</dbReference>
<organism evidence="16 17">
    <name type="scientific">Flavihumibacter stibioxidans</name>
    <dbReference type="NCBI Taxonomy" id="1834163"/>
    <lineage>
        <taxon>Bacteria</taxon>
        <taxon>Pseudomonadati</taxon>
        <taxon>Bacteroidota</taxon>
        <taxon>Chitinophagia</taxon>
        <taxon>Chitinophagales</taxon>
        <taxon>Chitinophagaceae</taxon>
        <taxon>Flavihumibacter</taxon>
    </lineage>
</organism>
<keyword evidence="11" id="KW-0411">Iron-sulfur</keyword>
<keyword evidence="13 14" id="KW-0326">Glycosidase</keyword>
<evidence type="ECO:0000256" key="13">
    <source>
        <dbReference type="ARBA" id="ARBA00023295"/>
    </source>
</evidence>
<comment type="cofactor">
    <cofactor evidence="14">
        <name>[4Fe-4S] cluster</name>
        <dbReference type="ChEBI" id="CHEBI:49883"/>
    </cofactor>
    <text evidence="14">Binds 1 [4Fe-4S] cluster.</text>
</comment>
<evidence type="ECO:0000256" key="9">
    <source>
        <dbReference type="ARBA" id="ARBA00022801"/>
    </source>
</evidence>
<evidence type="ECO:0000259" key="15">
    <source>
        <dbReference type="SMART" id="SM00478"/>
    </source>
</evidence>
<evidence type="ECO:0000256" key="2">
    <source>
        <dbReference type="ARBA" id="ARBA00002933"/>
    </source>
</evidence>
<evidence type="ECO:0000313" key="16">
    <source>
        <dbReference type="EMBL" id="MBC6491648.1"/>
    </source>
</evidence>
<dbReference type="RefSeq" id="WP_187256973.1">
    <property type="nucleotide sequence ID" value="NZ_JBHULF010000007.1"/>
</dbReference>
<evidence type="ECO:0000256" key="6">
    <source>
        <dbReference type="ARBA" id="ARBA00022485"/>
    </source>
</evidence>
<dbReference type="Pfam" id="PF00730">
    <property type="entry name" value="HhH-GPD"/>
    <property type="match status" value="1"/>
</dbReference>
<evidence type="ECO:0000256" key="11">
    <source>
        <dbReference type="ARBA" id="ARBA00023014"/>
    </source>
</evidence>
<evidence type="ECO:0000256" key="4">
    <source>
        <dbReference type="ARBA" id="ARBA00012045"/>
    </source>
</evidence>
<dbReference type="CDD" id="cd03431">
    <property type="entry name" value="NUDIX_DNA_Glycosylase_C-MutY"/>
    <property type="match status" value="1"/>
</dbReference>
<protein>
    <recommendedName>
        <fullName evidence="5 14">Adenine DNA glycosylase</fullName>
        <ecNumber evidence="4 14">3.2.2.31</ecNumber>
    </recommendedName>
</protein>
<evidence type="ECO:0000256" key="10">
    <source>
        <dbReference type="ARBA" id="ARBA00023004"/>
    </source>
</evidence>